<protein>
    <recommendedName>
        <fullName evidence="8">Nucleoside-diphosphate kinase</fullName>
    </recommendedName>
</protein>
<evidence type="ECO:0000256" key="2">
    <source>
        <dbReference type="ARBA" id="ARBA00022741"/>
    </source>
</evidence>
<feature type="region of interest" description="Disordered" evidence="5">
    <location>
        <begin position="409"/>
        <end position="432"/>
    </location>
</feature>
<dbReference type="PANTHER" id="PTHR23359">
    <property type="entry name" value="NUCLEOTIDE KINASE"/>
    <property type="match status" value="1"/>
</dbReference>
<dbReference type="InParanoid" id="H2YJ59"/>
<dbReference type="AlphaFoldDB" id="H2YJ59"/>
<dbReference type="SUPFAM" id="SSF52540">
    <property type="entry name" value="P-loop containing nucleoside triphosphate hydrolases"/>
    <property type="match status" value="1"/>
</dbReference>
<keyword evidence="4" id="KW-0175">Coiled coil</keyword>
<dbReference type="InterPro" id="IPR036291">
    <property type="entry name" value="NAD(P)-bd_dom_sf"/>
</dbReference>
<name>H2YJ59_CIOSA</name>
<keyword evidence="7" id="KW-1185">Reference proteome</keyword>
<dbReference type="InterPro" id="IPR047499">
    <property type="entry name" value="DD_AK7"/>
</dbReference>
<dbReference type="SUPFAM" id="SSF51735">
    <property type="entry name" value="NAD(P)-binding Rossmann-fold domains"/>
    <property type="match status" value="1"/>
</dbReference>
<dbReference type="GO" id="GO:0005524">
    <property type="term" value="F:ATP binding"/>
    <property type="evidence" value="ECO:0007669"/>
    <property type="project" value="InterPro"/>
</dbReference>
<keyword evidence="3" id="KW-0418">Kinase</keyword>
<dbReference type="Gene3D" id="3.40.50.720">
    <property type="entry name" value="NAD(P)-binding Rossmann-like Domain"/>
    <property type="match status" value="1"/>
</dbReference>
<evidence type="ECO:0000256" key="3">
    <source>
        <dbReference type="ARBA" id="ARBA00022777"/>
    </source>
</evidence>
<sequence length="716" mass="81738">MSDEEDIEEPVQKVRSRRIFINNVDTYTGKNIAQYLAQCVVGASLEDAEEEGDDDAGSVKSAASRKEGAYRVIGTLKNPNGKPPTNITEIVNYNTREELLEKLLECDIIIYNINDDMDSIDEAVWSVSALHTEMEHFDGPKMFILLSSVLTWAKSKPLDPDDPEIPFTEDDYRRRKPHPNFKEHISAEKTVIKFGKTNKQKFQTYVVASGLTYGMGENIFHFLFKTAWLGEATALQCFGTGTNIVPTIHIKDLASVLQNILDGKPKTRYLVAVDDSQNSLEEIVRIVSTKGGTGKVEHISKEDALLIKDLKQSEFDSLLVNLRMEAMFVKESMSVRWVAETGMVDAIDSIIKEYKQTRGLLPMRACILGPPASGKSTIAAALCKQYKLHHITIKDVIDETLERLEQSAARLEQTSSGGAEDEEEDDGKAQEDSEFLEQIKEGRENNGGRFEDQHIIRFFRDKLKSMPCQNQGFVLDGFPKTYEQAKDLFALEDEDEGDDPRKINYDTSIMPEVVAALNAEDDFLKHRVMNLPEAVVQGTHNTEDGFLRRLQEYRSVNHVDDTVLNYFDELEIHPEHIDITDKTDIKHEAILEKITTMMGEARNYGPTPEEKEEMERVAAEARMKKEQEDREIRDRLEAEEAAIMKQRQEEWMERLEEVRKQEREVLEQQSIPLRNYLMKHVMPTLTDGLIQCCQVRPDDPVDYLAEFLFQQNPQVD</sequence>
<evidence type="ECO:0000313" key="7">
    <source>
        <dbReference type="Proteomes" id="UP000007875"/>
    </source>
</evidence>
<dbReference type="GeneTree" id="ENSGT00390000015102"/>
<evidence type="ECO:0000256" key="1">
    <source>
        <dbReference type="ARBA" id="ARBA00022679"/>
    </source>
</evidence>
<dbReference type="Gene3D" id="3.40.50.300">
    <property type="entry name" value="P-loop containing nucleotide triphosphate hydrolases"/>
    <property type="match status" value="1"/>
</dbReference>
<reference evidence="6" key="3">
    <citation type="submission" date="2025-09" db="UniProtKB">
        <authorList>
            <consortium name="Ensembl"/>
        </authorList>
    </citation>
    <scope>IDENTIFICATION</scope>
</reference>
<dbReference type="eggNOG" id="KOG3078">
    <property type="taxonomic scope" value="Eukaryota"/>
</dbReference>
<dbReference type="Gene3D" id="1.20.890.10">
    <property type="entry name" value="cAMP-dependent protein kinase regulatory subunit, dimerization-anchoring domain"/>
    <property type="match status" value="1"/>
</dbReference>
<dbReference type="Proteomes" id="UP000007875">
    <property type="component" value="Unassembled WGS sequence"/>
</dbReference>
<dbReference type="GO" id="GO:0019205">
    <property type="term" value="F:nucleobase-containing compound kinase activity"/>
    <property type="evidence" value="ECO:0007669"/>
    <property type="project" value="InterPro"/>
</dbReference>
<accession>H2YJ59</accession>
<evidence type="ECO:0000256" key="5">
    <source>
        <dbReference type="SAM" id="MobiDB-lite"/>
    </source>
</evidence>
<reference evidence="6" key="2">
    <citation type="submission" date="2025-08" db="UniProtKB">
        <authorList>
            <consortium name="Ensembl"/>
        </authorList>
    </citation>
    <scope>IDENTIFICATION</scope>
</reference>
<dbReference type="STRING" id="51511.ENSCSAVP00000005358"/>
<dbReference type="Pfam" id="PF05186">
    <property type="entry name" value="Dpy-30"/>
    <property type="match status" value="1"/>
</dbReference>
<keyword evidence="1" id="KW-0808">Transferase</keyword>
<dbReference type="CDD" id="cd22967">
    <property type="entry name" value="DD_AK7"/>
    <property type="match status" value="1"/>
</dbReference>
<dbReference type="InterPro" id="IPR007858">
    <property type="entry name" value="Dpy-30_motif"/>
</dbReference>
<reference evidence="7" key="1">
    <citation type="submission" date="2003-08" db="EMBL/GenBank/DDBJ databases">
        <authorList>
            <person name="Birren B."/>
            <person name="Nusbaum C."/>
            <person name="Abebe A."/>
            <person name="Abouelleil A."/>
            <person name="Adekoya E."/>
            <person name="Ait-zahra M."/>
            <person name="Allen N."/>
            <person name="Allen T."/>
            <person name="An P."/>
            <person name="Anderson M."/>
            <person name="Anderson S."/>
            <person name="Arachchi H."/>
            <person name="Armbruster J."/>
            <person name="Bachantsang P."/>
            <person name="Baldwin J."/>
            <person name="Barry A."/>
            <person name="Bayul T."/>
            <person name="Blitshsteyn B."/>
            <person name="Bloom T."/>
            <person name="Blye J."/>
            <person name="Boguslavskiy L."/>
            <person name="Borowsky M."/>
            <person name="Boukhgalter B."/>
            <person name="Brunache A."/>
            <person name="Butler J."/>
            <person name="Calixte N."/>
            <person name="Calvo S."/>
            <person name="Camarata J."/>
            <person name="Campo K."/>
            <person name="Chang J."/>
            <person name="Cheshatsang Y."/>
            <person name="Citroen M."/>
            <person name="Collymore A."/>
            <person name="Considine T."/>
            <person name="Cook A."/>
            <person name="Cooke P."/>
            <person name="Corum B."/>
            <person name="Cuomo C."/>
            <person name="David R."/>
            <person name="Dawoe T."/>
            <person name="Degray S."/>
            <person name="Dodge S."/>
            <person name="Dooley K."/>
            <person name="Dorje P."/>
            <person name="Dorjee K."/>
            <person name="Dorris L."/>
            <person name="Duffey N."/>
            <person name="Dupes A."/>
            <person name="Elkins T."/>
            <person name="Engels R."/>
            <person name="Erickson J."/>
            <person name="Farina A."/>
            <person name="Faro S."/>
            <person name="Ferreira P."/>
            <person name="Fischer H."/>
            <person name="Fitzgerald M."/>
            <person name="Foley K."/>
            <person name="Gage D."/>
            <person name="Galagan J."/>
            <person name="Gearin G."/>
            <person name="Gnerre S."/>
            <person name="Gnirke A."/>
            <person name="Goyette A."/>
            <person name="Graham J."/>
            <person name="Grandbois E."/>
            <person name="Gyaltsen K."/>
            <person name="Hafez N."/>
            <person name="Hagopian D."/>
            <person name="Hagos B."/>
            <person name="Hall J."/>
            <person name="Hatcher B."/>
            <person name="Heller A."/>
            <person name="Higgins H."/>
            <person name="Honan T."/>
            <person name="Horn A."/>
            <person name="Houde N."/>
            <person name="Hughes L."/>
            <person name="Hulme W."/>
            <person name="Husby E."/>
            <person name="Iliev I."/>
            <person name="Jaffe D."/>
            <person name="Jones C."/>
            <person name="Kamal M."/>
            <person name="Kamat A."/>
            <person name="Kamvysselis M."/>
            <person name="Karlsson E."/>
            <person name="Kells C."/>
            <person name="Kieu A."/>
            <person name="Kisner P."/>
            <person name="Kodira C."/>
            <person name="Kulbokas E."/>
            <person name="Labutti K."/>
            <person name="Lama D."/>
            <person name="Landers T."/>
            <person name="Leger J."/>
            <person name="Levine S."/>
            <person name="Lewis D."/>
            <person name="Lewis T."/>
            <person name="Lindblad-toh K."/>
            <person name="Liu X."/>
            <person name="Lokyitsang T."/>
            <person name="Lokyitsang Y."/>
            <person name="Lucien O."/>
            <person name="Lui A."/>
            <person name="Ma L.J."/>
            <person name="Mabbitt R."/>
            <person name="Macdonald J."/>
            <person name="Maclean C."/>
            <person name="Major J."/>
            <person name="Manning J."/>
            <person name="Marabella R."/>
            <person name="Maru K."/>
            <person name="Matthews C."/>
            <person name="Mauceli E."/>
            <person name="Mccarthy M."/>
            <person name="Mcdonough S."/>
            <person name="Mcghee T."/>
            <person name="Meldrim J."/>
            <person name="Meneus L."/>
            <person name="Mesirov J."/>
            <person name="Mihalev A."/>
            <person name="Mihova T."/>
            <person name="Mikkelsen T."/>
            <person name="Mlenga V."/>
            <person name="Moru K."/>
            <person name="Mozes J."/>
            <person name="Mulrain L."/>
            <person name="Munson G."/>
            <person name="Naylor J."/>
            <person name="Newes C."/>
            <person name="Nguyen C."/>
            <person name="Nguyen N."/>
            <person name="Nguyen T."/>
            <person name="Nicol R."/>
            <person name="Nielsen C."/>
            <person name="Nizzari M."/>
            <person name="Norbu C."/>
            <person name="Norbu N."/>
            <person name="O'donnell P."/>
            <person name="Okoawo O."/>
            <person name="O'leary S."/>
            <person name="Omotosho B."/>
            <person name="O'neill K."/>
            <person name="Osman S."/>
            <person name="Parker S."/>
            <person name="Perrin D."/>
            <person name="Phunkhang P."/>
            <person name="Piqani B."/>
            <person name="Purcell S."/>
            <person name="Rachupka T."/>
            <person name="Ramasamy U."/>
            <person name="Rameau R."/>
            <person name="Ray V."/>
            <person name="Raymond C."/>
            <person name="Retta R."/>
            <person name="Richardson S."/>
            <person name="Rise C."/>
            <person name="Rodriguez J."/>
            <person name="Rogers J."/>
            <person name="Rogov P."/>
            <person name="Rutman M."/>
            <person name="Schupbach R."/>
            <person name="Seaman C."/>
            <person name="Settipalli S."/>
            <person name="Sharpe T."/>
            <person name="Sheridan J."/>
            <person name="Sherpa N."/>
            <person name="Shi J."/>
            <person name="Smirnov S."/>
            <person name="Smith C."/>
            <person name="Sougnez C."/>
            <person name="Spencer B."/>
            <person name="Stalker J."/>
            <person name="Stange-thomann N."/>
            <person name="Stavropoulos S."/>
            <person name="Stetson K."/>
            <person name="Stone C."/>
            <person name="Stone S."/>
            <person name="Stubbs M."/>
            <person name="Talamas J."/>
            <person name="Tchuinga P."/>
            <person name="Tenzing P."/>
            <person name="Tesfaye S."/>
            <person name="Theodore J."/>
            <person name="Thoulutsang Y."/>
            <person name="Topham K."/>
            <person name="Towey S."/>
            <person name="Tsamla T."/>
            <person name="Tsomo N."/>
            <person name="Vallee D."/>
            <person name="Vassiliev H."/>
            <person name="Venkataraman V."/>
            <person name="Vinson J."/>
            <person name="Vo A."/>
            <person name="Wade C."/>
            <person name="Wang S."/>
            <person name="Wangchuk T."/>
            <person name="Wangdi T."/>
            <person name="Whittaker C."/>
            <person name="Wilkinson J."/>
            <person name="Wu Y."/>
            <person name="Wyman D."/>
            <person name="Yadav S."/>
            <person name="Yang S."/>
            <person name="Yang X."/>
            <person name="Yeager S."/>
            <person name="Yee E."/>
            <person name="Young G."/>
            <person name="Zainoun J."/>
            <person name="Zembeck L."/>
            <person name="Zimmer A."/>
            <person name="Zody M."/>
            <person name="Lander E."/>
        </authorList>
    </citation>
    <scope>NUCLEOTIDE SEQUENCE [LARGE SCALE GENOMIC DNA]</scope>
</reference>
<organism evidence="6 7">
    <name type="scientific">Ciona savignyi</name>
    <name type="common">Pacific transparent sea squirt</name>
    <dbReference type="NCBI Taxonomy" id="51511"/>
    <lineage>
        <taxon>Eukaryota</taxon>
        <taxon>Metazoa</taxon>
        <taxon>Chordata</taxon>
        <taxon>Tunicata</taxon>
        <taxon>Ascidiacea</taxon>
        <taxon>Phlebobranchia</taxon>
        <taxon>Cionidae</taxon>
        <taxon>Ciona</taxon>
    </lineage>
</organism>
<keyword evidence="2" id="KW-0547">Nucleotide-binding</keyword>
<dbReference type="GO" id="GO:0006139">
    <property type="term" value="P:nucleobase-containing compound metabolic process"/>
    <property type="evidence" value="ECO:0007669"/>
    <property type="project" value="InterPro"/>
</dbReference>
<dbReference type="OMA" id="HAYVITP"/>
<evidence type="ECO:0000313" key="6">
    <source>
        <dbReference type="Ensembl" id="ENSCSAVP00000005358.1"/>
    </source>
</evidence>
<feature type="coiled-coil region" evidence="4">
    <location>
        <begin position="609"/>
        <end position="668"/>
    </location>
</feature>
<dbReference type="CDD" id="cd01428">
    <property type="entry name" value="ADK"/>
    <property type="match status" value="1"/>
</dbReference>
<dbReference type="Ensembl" id="ENSCSAVT00000005429.1">
    <property type="protein sequence ID" value="ENSCSAVP00000005358.1"/>
    <property type="gene ID" value="ENSCSAVG00000003202.1"/>
</dbReference>
<evidence type="ECO:0008006" key="8">
    <source>
        <dbReference type="Google" id="ProtNLM"/>
    </source>
</evidence>
<dbReference type="InterPro" id="IPR000850">
    <property type="entry name" value="Adenylat/UMP-CMP_kin"/>
</dbReference>
<dbReference type="InterPro" id="IPR027417">
    <property type="entry name" value="P-loop_NTPase"/>
</dbReference>
<evidence type="ECO:0000256" key="4">
    <source>
        <dbReference type="SAM" id="Coils"/>
    </source>
</evidence>
<proteinExistence type="predicted"/>